<name>A0ACC2P2E4_9HYME</name>
<gene>
    <name evidence="1" type="ORF">QAD02_013435</name>
</gene>
<reference evidence="1" key="1">
    <citation type="submission" date="2023-04" db="EMBL/GenBank/DDBJ databases">
        <title>A chromosome-level genome assembly of the parasitoid wasp Eretmocerus hayati.</title>
        <authorList>
            <person name="Zhong Y."/>
            <person name="Liu S."/>
            <person name="Liu Y."/>
        </authorList>
    </citation>
    <scope>NUCLEOTIDE SEQUENCE</scope>
    <source>
        <strain evidence="1">ZJU_SS_LIU_2023</strain>
    </source>
</reference>
<dbReference type="EMBL" id="CM056742">
    <property type="protein sequence ID" value="KAJ8677648.1"/>
    <property type="molecule type" value="Genomic_DNA"/>
</dbReference>
<sequence>MSVNIKVLLWLSGAPGGWCPETRARSPSTDSMRPLSRASIDESDWTRSSGASTWDEDSDQGPTNTPRPSSPHSPWLREGYLQQGKETSSPLTTIRIQYASSDEEGEVETAAMEIAAMKISHSNREEEEEPRAAAGKATTKEDGGRPNQGNLAVARREEDARATSSALRAPPTIRRRSRQERAARNARWARSVSERAPARTQPSCRSDPIDRAPKFCTPIFFVSTPTASEMAKRVISFDQAVLNYRENENSDTENDLLEAVRRNRRRRQTRLRVQRFRRRRDHQAYLAQRRRARQQDRYVEELDRMVQRILEPVPAAPRRRRQRQGPGGPPHEFNIVVPEVVPQRRFEQPGWDVEEAMQEVVMEAPVIPVNVLQPPAIAPGSAEQQPRGVVLAQAEPTDRAVSNEDRGVASNQDNAWENANDAEFSPADFAMWVRPSATFTAVASPADSSSSVSRPATPGGMYLINPERILQVAEQEVDMYGMMQNPPRIHGAPYAAPAAESPQQNGAAESATTSGDAIFDAEFMSEFLHGPINELH</sequence>
<accession>A0ACC2P2E4</accession>
<dbReference type="Proteomes" id="UP001239111">
    <property type="component" value="Chromosome 2"/>
</dbReference>
<evidence type="ECO:0000313" key="2">
    <source>
        <dbReference type="Proteomes" id="UP001239111"/>
    </source>
</evidence>
<protein>
    <submittedName>
        <fullName evidence="1">Uncharacterized protein</fullName>
    </submittedName>
</protein>
<organism evidence="1 2">
    <name type="scientific">Eretmocerus hayati</name>
    <dbReference type="NCBI Taxonomy" id="131215"/>
    <lineage>
        <taxon>Eukaryota</taxon>
        <taxon>Metazoa</taxon>
        <taxon>Ecdysozoa</taxon>
        <taxon>Arthropoda</taxon>
        <taxon>Hexapoda</taxon>
        <taxon>Insecta</taxon>
        <taxon>Pterygota</taxon>
        <taxon>Neoptera</taxon>
        <taxon>Endopterygota</taxon>
        <taxon>Hymenoptera</taxon>
        <taxon>Apocrita</taxon>
        <taxon>Proctotrupomorpha</taxon>
        <taxon>Chalcidoidea</taxon>
        <taxon>Aphelinidae</taxon>
        <taxon>Aphelininae</taxon>
        <taxon>Eretmocerus</taxon>
    </lineage>
</organism>
<proteinExistence type="predicted"/>
<keyword evidence="2" id="KW-1185">Reference proteome</keyword>
<evidence type="ECO:0000313" key="1">
    <source>
        <dbReference type="EMBL" id="KAJ8677648.1"/>
    </source>
</evidence>
<comment type="caution">
    <text evidence="1">The sequence shown here is derived from an EMBL/GenBank/DDBJ whole genome shotgun (WGS) entry which is preliminary data.</text>
</comment>